<gene>
    <name evidence="1" type="ORF">BDN72DRAFT_849493</name>
</gene>
<evidence type="ECO:0000313" key="1">
    <source>
        <dbReference type="EMBL" id="TFK61635.1"/>
    </source>
</evidence>
<dbReference type="EMBL" id="ML208641">
    <property type="protein sequence ID" value="TFK61635.1"/>
    <property type="molecule type" value="Genomic_DNA"/>
</dbReference>
<keyword evidence="2" id="KW-1185">Reference proteome</keyword>
<accession>A0ACD3A7H2</accession>
<name>A0ACD3A7H2_9AGAR</name>
<protein>
    <submittedName>
        <fullName evidence="1">Uncharacterized protein</fullName>
    </submittedName>
</protein>
<proteinExistence type="predicted"/>
<evidence type="ECO:0000313" key="2">
    <source>
        <dbReference type="Proteomes" id="UP000308600"/>
    </source>
</evidence>
<sequence>MGIVSTVVSGGVVPGSVVSGGVVVLFRGLKSLTLTLQSTKALKILDTDFWKAFRQDCPGLVIFRLQTSSGTTYQLTMEDLVKGTAIETMNI</sequence>
<organism evidence="1 2">
    <name type="scientific">Pluteus cervinus</name>
    <dbReference type="NCBI Taxonomy" id="181527"/>
    <lineage>
        <taxon>Eukaryota</taxon>
        <taxon>Fungi</taxon>
        <taxon>Dikarya</taxon>
        <taxon>Basidiomycota</taxon>
        <taxon>Agaricomycotina</taxon>
        <taxon>Agaricomycetes</taxon>
        <taxon>Agaricomycetidae</taxon>
        <taxon>Agaricales</taxon>
        <taxon>Pluteineae</taxon>
        <taxon>Pluteaceae</taxon>
        <taxon>Pluteus</taxon>
    </lineage>
</organism>
<reference evidence="1 2" key="1">
    <citation type="journal article" date="2019" name="Nat. Ecol. Evol.">
        <title>Megaphylogeny resolves global patterns of mushroom evolution.</title>
        <authorList>
            <person name="Varga T."/>
            <person name="Krizsan K."/>
            <person name="Foldi C."/>
            <person name="Dima B."/>
            <person name="Sanchez-Garcia M."/>
            <person name="Sanchez-Ramirez S."/>
            <person name="Szollosi G.J."/>
            <person name="Szarkandi J.G."/>
            <person name="Papp V."/>
            <person name="Albert L."/>
            <person name="Andreopoulos W."/>
            <person name="Angelini C."/>
            <person name="Antonin V."/>
            <person name="Barry K.W."/>
            <person name="Bougher N.L."/>
            <person name="Buchanan P."/>
            <person name="Buyck B."/>
            <person name="Bense V."/>
            <person name="Catcheside P."/>
            <person name="Chovatia M."/>
            <person name="Cooper J."/>
            <person name="Damon W."/>
            <person name="Desjardin D."/>
            <person name="Finy P."/>
            <person name="Geml J."/>
            <person name="Haridas S."/>
            <person name="Hughes K."/>
            <person name="Justo A."/>
            <person name="Karasinski D."/>
            <person name="Kautmanova I."/>
            <person name="Kiss B."/>
            <person name="Kocsube S."/>
            <person name="Kotiranta H."/>
            <person name="LaButti K.M."/>
            <person name="Lechner B.E."/>
            <person name="Liimatainen K."/>
            <person name="Lipzen A."/>
            <person name="Lukacs Z."/>
            <person name="Mihaltcheva S."/>
            <person name="Morgado L.N."/>
            <person name="Niskanen T."/>
            <person name="Noordeloos M.E."/>
            <person name="Ohm R.A."/>
            <person name="Ortiz-Santana B."/>
            <person name="Ovrebo C."/>
            <person name="Racz N."/>
            <person name="Riley R."/>
            <person name="Savchenko A."/>
            <person name="Shiryaev A."/>
            <person name="Soop K."/>
            <person name="Spirin V."/>
            <person name="Szebenyi C."/>
            <person name="Tomsovsky M."/>
            <person name="Tulloss R.E."/>
            <person name="Uehling J."/>
            <person name="Grigoriev I.V."/>
            <person name="Vagvolgyi C."/>
            <person name="Papp T."/>
            <person name="Martin F.M."/>
            <person name="Miettinen O."/>
            <person name="Hibbett D.S."/>
            <person name="Nagy L.G."/>
        </authorList>
    </citation>
    <scope>NUCLEOTIDE SEQUENCE [LARGE SCALE GENOMIC DNA]</scope>
    <source>
        <strain evidence="1 2">NL-1719</strain>
    </source>
</reference>
<dbReference type="Proteomes" id="UP000308600">
    <property type="component" value="Unassembled WGS sequence"/>
</dbReference>